<evidence type="ECO:0000256" key="1">
    <source>
        <dbReference type="SAM" id="MobiDB-lite"/>
    </source>
</evidence>
<dbReference type="GeneID" id="34617817"/>
<reference evidence="3" key="1">
    <citation type="submission" date="2025-08" db="UniProtKB">
        <authorList>
            <consortium name="RefSeq"/>
        </authorList>
    </citation>
    <scope>IDENTIFICATION</scope>
</reference>
<dbReference type="PANTHER" id="PTHR13389">
    <property type="entry name" value="PUMILIO HOMOLOG 3"/>
    <property type="match status" value="1"/>
</dbReference>
<keyword evidence="2" id="KW-1185">Reference proteome</keyword>
<evidence type="ECO:0000313" key="3">
    <source>
        <dbReference type="RefSeq" id="XP_026194250.1"/>
    </source>
</evidence>
<dbReference type="InterPro" id="IPR016024">
    <property type="entry name" value="ARM-type_fold"/>
</dbReference>
<sequence>MKAERHQRNPSRGKGPHRGGPKKGRKAHGKPNLQAKKLRQQQGGSLPKRPDIKGLDGEGLRKKHKKPTKAPHPKKQQPSKVKEDGCPRSRIISKQRHRPQAGGKKAADAAEQPRKRKLMNGQERLRALLEKHPDLLCPGESADAAVAACFKNAGKLPEGSSDGAATSGTDCETRADPGAEPQQAQLSGSKRRKLMRLVMSSKTADDKVFVHQSYQLYNDILGSIRKAEAPGASAASLQSRKALQNAVAKAIGFLEGPLARKDRHCCTARLAQMCLKHSEGEKRDHLWELLYTDFLEFCSCKAFHHVAMKMFLYGSEAQRGRLTSRLASRKEAALTKHGAAVWEYFYTSQRNALGQQKLLNSLLLEPALLVAVPKVNEASSFSQVIALLSETQRAKTFENLSTLIQKFVDKELLNKAHVHRILKGFCSVADDEELAATWRTVAEGALHLATTKDGVEEVLPASLELSFDPCGHLVLLQLLQREGICRQLPTHYQTLLSLPSPYSLKPAAQRQAELLPAVVSALSEAFAALALRASDKSERTVAAALKDSHAAKVFLQLSQHPDAEKASLRALAALKEDLQQEEPTLVSDPTAQRALSGLVKAGGAAVVEGAWEALDSNLPAALRTRGVFVVLQAFKTAGELKLTDLETKMRQRLDAKTLDNAEAALCKSGEAAVQGLQCAPLAAEWFAGSQTTGIQLLRKELAP</sequence>
<dbReference type="AlphaFoldDB" id="A0A6P6S4L8"/>
<feature type="compositionally biased region" description="Basic residues" evidence="1">
    <location>
        <begin position="8"/>
        <end position="29"/>
    </location>
</feature>
<proteinExistence type="predicted"/>
<name>A0A6P6S4L8_9EIME</name>
<gene>
    <name evidence="3" type="primary">LOC34617817</name>
</gene>
<dbReference type="GO" id="GO:0003729">
    <property type="term" value="F:mRNA binding"/>
    <property type="evidence" value="ECO:0007669"/>
    <property type="project" value="TreeGrafter"/>
</dbReference>
<dbReference type="Gene3D" id="1.25.10.10">
    <property type="entry name" value="Leucine-rich Repeat Variant"/>
    <property type="match status" value="1"/>
</dbReference>
<dbReference type="OrthoDB" id="497380at2759"/>
<feature type="compositionally biased region" description="Basic residues" evidence="1">
    <location>
        <begin position="61"/>
        <end position="77"/>
    </location>
</feature>
<dbReference type="InterPro" id="IPR040059">
    <property type="entry name" value="PUM3"/>
</dbReference>
<dbReference type="InterPro" id="IPR011989">
    <property type="entry name" value="ARM-like"/>
</dbReference>
<dbReference type="SUPFAM" id="SSF48371">
    <property type="entry name" value="ARM repeat"/>
    <property type="match status" value="1"/>
</dbReference>
<feature type="region of interest" description="Disordered" evidence="1">
    <location>
        <begin position="1"/>
        <end position="117"/>
    </location>
</feature>
<dbReference type="GO" id="GO:0005730">
    <property type="term" value="C:nucleolus"/>
    <property type="evidence" value="ECO:0007669"/>
    <property type="project" value="TreeGrafter"/>
</dbReference>
<dbReference type="PANTHER" id="PTHR13389:SF0">
    <property type="entry name" value="PUMILIO HOMOLOG 3"/>
    <property type="match status" value="1"/>
</dbReference>
<protein>
    <submittedName>
        <fullName evidence="3">Uncharacterized protein LOC34617817</fullName>
    </submittedName>
</protein>
<evidence type="ECO:0000313" key="2">
    <source>
        <dbReference type="Proteomes" id="UP000515125"/>
    </source>
</evidence>
<organism evidence="2 3">
    <name type="scientific">Cyclospora cayetanensis</name>
    <dbReference type="NCBI Taxonomy" id="88456"/>
    <lineage>
        <taxon>Eukaryota</taxon>
        <taxon>Sar</taxon>
        <taxon>Alveolata</taxon>
        <taxon>Apicomplexa</taxon>
        <taxon>Conoidasida</taxon>
        <taxon>Coccidia</taxon>
        <taxon>Eucoccidiorida</taxon>
        <taxon>Eimeriorina</taxon>
        <taxon>Eimeriidae</taxon>
        <taxon>Cyclospora</taxon>
    </lineage>
</organism>
<feature type="compositionally biased region" description="Basic and acidic residues" evidence="1">
    <location>
        <begin position="48"/>
        <end position="60"/>
    </location>
</feature>
<accession>A0A6P6S4L8</accession>
<dbReference type="Proteomes" id="UP000515125">
    <property type="component" value="Unplaced"/>
</dbReference>
<feature type="region of interest" description="Disordered" evidence="1">
    <location>
        <begin position="156"/>
        <end position="192"/>
    </location>
</feature>
<dbReference type="GO" id="GO:0006417">
    <property type="term" value="P:regulation of translation"/>
    <property type="evidence" value="ECO:0007669"/>
    <property type="project" value="TreeGrafter"/>
</dbReference>
<dbReference type="RefSeq" id="XP_026194250.1">
    <property type="nucleotide sequence ID" value="XM_026338465.1"/>
</dbReference>